<dbReference type="Proteomes" id="UP000189818">
    <property type="component" value="Unassembled WGS sequence"/>
</dbReference>
<comment type="subcellular location">
    <subcellularLocation>
        <location evidence="1 11">Cell outer membrane</location>
        <topology evidence="1 11">Multi-pass membrane protein</topology>
    </subcellularLocation>
</comment>
<proteinExistence type="inferred from homology"/>
<keyword evidence="8 12" id="KW-0798">TonB box</keyword>
<evidence type="ECO:0000256" key="7">
    <source>
        <dbReference type="ARBA" id="ARBA00023065"/>
    </source>
</evidence>
<keyword evidence="5 11" id="KW-0812">Transmembrane</keyword>
<keyword evidence="3 11" id="KW-1134">Transmembrane beta strand</keyword>
<accession>A0A1T5CV95</accession>
<protein>
    <submittedName>
        <fullName evidence="16">Iron complex outermembrane recepter protein</fullName>
    </submittedName>
</protein>
<evidence type="ECO:0000259" key="14">
    <source>
        <dbReference type="Pfam" id="PF00593"/>
    </source>
</evidence>
<keyword evidence="17" id="KW-1185">Reference proteome</keyword>
<evidence type="ECO:0000256" key="4">
    <source>
        <dbReference type="ARBA" id="ARBA00022496"/>
    </source>
</evidence>
<dbReference type="InterPro" id="IPR012910">
    <property type="entry name" value="Plug_dom"/>
</dbReference>
<dbReference type="STRING" id="439228.SAMN06295920_104337"/>
<feature type="domain" description="TonB-dependent receptor plug" evidence="15">
    <location>
        <begin position="61"/>
        <end position="166"/>
    </location>
</feature>
<evidence type="ECO:0000256" key="13">
    <source>
        <dbReference type="SAM" id="SignalP"/>
    </source>
</evidence>
<feature type="signal peptide" evidence="13">
    <location>
        <begin position="1"/>
        <end position="32"/>
    </location>
</feature>
<feature type="domain" description="TonB-dependent receptor-like beta-barrel" evidence="14">
    <location>
        <begin position="315"/>
        <end position="706"/>
    </location>
</feature>
<dbReference type="Pfam" id="PF00593">
    <property type="entry name" value="TonB_dep_Rec_b-barrel"/>
    <property type="match status" value="1"/>
</dbReference>
<evidence type="ECO:0000256" key="3">
    <source>
        <dbReference type="ARBA" id="ARBA00022452"/>
    </source>
</evidence>
<keyword evidence="10 11" id="KW-0998">Cell outer membrane</keyword>
<dbReference type="PROSITE" id="PS52016">
    <property type="entry name" value="TONB_DEPENDENT_REC_3"/>
    <property type="match status" value="1"/>
</dbReference>
<evidence type="ECO:0000256" key="5">
    <source>
        <dbReference type="ARBA" id="ARBA00022692"/>
    </source>
</evidence>
<evidence type="ECO:0000256" key="8">
    <source>
        <dbReference type="ARBA" id="ARBA00023077"/>
    </source>
</evidence>
<keyword evidence="7" id="KW-0406">Ion transport</keyword>
<keyword evidence="6" id="KW-0408">Iron</keyword>
<evidence type="ECO:0000256" key="10">
    <source>
        <dbReference type="ARBA" id="ARBA00023237"/>
    </source>
</evidence>
<dbReference type="InterPro" id="IPR036942">
    <property type="entry name" value="Beta-barrel_TonB_sf"/>
</dbReference>
<name>A0A1T5CV95_9SPHN</name>
<dbReference type="InterPro" id="IPR000531">
    <property type="entry name" value="Beta-barrel_TonB"/>
</dbReference>
<dbReference type="PANTHER" id="PTHR32552">
    <property type="entry name" value="FERRICHROME IRON RECEPTOR-RELATED"/>
    <property type="match status" value="1"/>
</dbReference>
<evidence type="ECO:0000256" key="2">
    <source>
        <dbReference type="ARBA" id="ARBA00022448"/>
    </source>
</evidence>
<reference evidence="17" key="1">
    <citation type="submission" date="2017-02" db="EMBL/GenBank/DDBJ databases">
        <authorList>
            <person name="Varghese N."/>
            <person name="Submissions S."/>
        </authorList>
    </citation>
    <scope>NUCLEOTIDE SEQUENCE [LARGE SCALE GENOMIC DNA]</scope>
    <source>
        <strain evidence="17">UM2</strain>
    </source>
</reference>
<dbReference type="CDD" id="cd01347">
    <property type="entry name" value="ligand_gated_channel"/>
    <property type="match status" value="1"/>
</dbReference>
<evidence type="ECO:0000259" key="15">
    <source>
        <dbReference type="Pfam" id="PF07715"/>
    </source>
</evidence>
<evidence type="ECO:0000313" key="17">
    <source>
        <dbReference type="Proteomes" id="UP000189818"/>
    </source>
</evidence>
<dbReference type="InterPro" id="IPR039426">
    <property type="entry name" value="TonB-dep_rcpt-like"/>
</dbReference>
<sequence length="743" mass="80757">MMQSQLRRLSQASVKALAATLMLTGAHGAALAQDGGATAEADAPAYGDIVVTAQKREQNIQKVGVAISALGKQGLADLGRQDISALATKLPSVQVLAYSPTLTVFNIRGVSQNDFADSQEAPIAFYNDEVYISALGAISGQMFDLERVEMLRGPQGTLFGRNATGGLIQVVSAKPTRDLSGFGTVTVGSYGQVATEGAISGPLSDTLRARLSFSTNHHGGYIDNSIGKDLGNSKFYGGRFQLAGDVGERGEFTLKLQGLRNDKERTGGLYSHRTAIANADGLGEYVGPNENPFGTCAGCDMFGYVQAGNDPFKVAFNGPNYFSRSYWSASLRYVQDLGGVTLTSISDYQYLKKRYGEDADMSPASTFAYSTSQNLDQYSQELRLSNSSDRATWVIGGYAIKIVSDNGYDTDLSGSLGLREIYGGRLKTTSFAGFGQLEYNLTDQVALIGGLRYSADRKTIDFTHAENGVTDFTFDRASVGKLARQKFNDWSGKAGINFKPNEDTLIYASVNRGIKGGGFGTPAFNPGDLTTIPFKEEVLTDYEGGVKLTLFDRTTHLNLSAFYYDYKDYQAFELVDLALAVRNKDATIKGIEAEFNTRPVDGLYLQTFATYLDSKVKGVILPGGRVANTRMPQAPKWSIGWLVRYELDAGPGRLALQTDWKYDSAQYLSTFNAPVDRQPGRVVGNARVTYGFGDGKWEIAGFVNNLTDKKYRLYNLDLSGPFGFTQQAYARPRWFGASVTRSL</sequence>
<dbReference type="OrthoDB" id="7208812at2"/>
<evidence type="ECO:0000256" key="12">
    <source>
        <dbReference type="RuleBase" id="RU003357"/>
    </source>
</evidence>
<dbReference type="AlphaFoldDB" id="A0A1T5CV95"/>
<comment type="similarity">
    <text evidence="11 12">Belongs to the TonB-dependent receptor family.</text>
</comment>
<dbReference type="GO" id="GO:0006826">
    <property type="term" value="P:iron ion transport"/>
    <property type="evidence" value="ECO:0007669"/>
    <property type="project" value="UniProtKB-KW"/>
</dbReference>
<keyword evidence="2 11" id="KW-0813">Transport</keyword>
<feature type="chain" id="PRO_5012752674" evidence="13">
    <location>
        <begin position="33"/>
        <end position="743"/>
    </location>
</feature>
<keyword evidence="4" id="KW-0410">Iron transport</keyword>
<keyword evidence="9 11" id="KW-0472">Membrane</keyword>
<dbReference type="GO" id="GO:0009279">
    <property type="term" value="C:cell outer membrane"/>
    <property type="evidence" value="ECO:0007669"/>
    <property type="project" value="UniProtKB-SubCell"/>
</dbReference>
<evidence type="ECO:0000256" key="11">
    <source>
        <dbReference type="PROSITE-ProRule" id="PRU01360"/>
    </source>
</evidence>
<evidence type="ECO:0000256" key="1">
    <source>
        <dbReference type="ARBA" id="ARBA00004571"/>
    </source>
</evidence>
<evidence type="ECO:0000256" key="9">
    <source>
        <dbReference type="ARBA" id="ARBA00023136"/>
    </source>
</evidence>
<dbReference type="Gene3D" id="2.40.170.20">
    <property type="entry name" value="TonB-dependent receptor, beta-barrel domain"/>
    <property type="match status" value="1"/>
</dbReference>
<dbReference type="Pfam" id="PF07715">
    <property type="entry name" value="Plug"/>
    <property type="match status" value="1"/>
</dbReference>
<evidence type="ECO:0000256" key="6">
    <source>
        <dbReference type="ARBA" id="ARBA00023004"/>
    </source>
</evidence>
<dbReference type="SUPFAM" id="SSF56935">
    <property type="entry name" value="Porins"/>
    <property type="match status" value="1"/>
</dbReference>
<evidence type="ECO:0000313" key="16">
    <source>
        <dbReference type="EMBL" id="SKB63297.1"/>
    </source>
</evidence>
<organism evidence="16 17">
    <name type="scientific">Rhizorhabdus histidinilytica</name>
    <dbReference type="NCBI Taxonomy" id="439228"/>
    <lineage>
        <taxon>Bacteria</taxon>
        <taxon>Pseudomonadati</taxon>
        <taxon>Pseudomonadota</taxon>
        <taxon>Alphaproteobacteria</taxon>
        <taxon>Sphingomonadales</taxon>
        <taxon>Sphingomonadaceae</taxon>
        <taxon>Rhizorhabdus</taxon>
    </lineage>
</organism>
<dbReference type="RefSeq" id="WP_079648226.1">
    <property type="nucleotide sequence ID" value="NZ_WMBU01000022.1"/>
</dbReference>
<gene>
    <name evidence="16" type="ORF">SAMN06295920_104337</name>
</gene>
<keyword evidence="13" id="KW-0732">Signal</keyword>
<dbReference type="PANTHER" id="PTHR32552:SF81">
    <property type="entry name" value="TONB-DEPENDENT OUTER MEMBRANE RECEPTOR"/>
    <property type="match status" value="1"/>
</dbReference>
<dbReference type="EMBL" id="FUYM01000004">
    <property type="protein sequence ID" value="SKB63297.1"/>
    <property type="molecule type" value="Genomic_DNA"/>
</dbReference>